<evidence type="ECO:0000256" key="14">
    <source>
        <dbReference type="ARBA" id="ARBA00037789"/>
    </source>
</evidence>
<comment type="catalytic activity">
    <reaction evidence="17">
        <text>17beta-hydroxy-5alpha-androstan-3-one + NADP(+) = testosterone + NADPH + H(+)</text>
        <dbReference type="Rhea" id="RHEA:50820"/>
        <dbReference type="ChEBI" id="CHEBI:15378"/>
        <dbReference type="ChEBI" id="CHEBI:16330"/>
        <dbReference type="ChEBI" id="CHEBI:17347"/>
        <dbReference type="ChEBI" id="CHEBI:57783"/>
        <dbReference type="ChEBI" id="CHEBI:58349"/>
        <dbReference type="EC" id="1.3.1.22"/>
    </reaction>
    <physiologicalReaction direction="right-to-left" evidence="17">
        <dbReference type="Rhea" id="RHEA:50822"/>
    </physiologicalReaction>
</comment>
<evidence type="ECO:0000256" key="11">
    <source>
        <dbReference type="ARBA" id="ARBA00023002"/>
    </source>
</evidence>
<dbReference type="Proteomes" id="UP001190640">
    <property type="component" value="Chromosome 7"/>
</dbReference>
<evidence type="ECO:0000256" key="8">
    <source>
        <dbReference type="ARBA" id="ARBA00022857"/>
    </source>
</evidence>
<organism evidence="20 21">
    <name type="scientific">Eublepharis macularius</name>
    <name type="common">Leopard gecko</name>
    <name type="synonym">Cyrtodactylus macularius</name>
    <dbReference type="NCBI Taxonomy" id="481883"/>
    <lineage>
        <taxon>Eukaryota</taxon>
        <taxon>Metazoa</taxon>
        <taxon>Chordata</taxon>
        <taxon>Craniata</taxon>
        <taxon>Vertebrata</taxon>
        <taxon>Euteleostomi</taxon>
        <taxon>Lepidosauria</taxon>
        <taxon>Squamata</taxon>
        <taxon>Bifurcata</taxon>
        <taxon>Gekkota</taxon>
        <taxon>Eublepharidae</taxon>
        <taxon>Eublepharinae</taxon>
        <taxon>Eublepharis</taxon>
    </lineage>
</organism>
<evidence type="ECO:0000256" key="9">
    <source>
        <dbReference type="ARBA" id="ARBA00022928"/>
    </source>
</evidence>
<evidence type="ECO:0000256" key="15">
    <source>
        <dbReference type="ARBA" id="ARBA00048292"/>
    </source>
</evidence>
<dbReference type="FunFam" id="1.20.120.1630:FF:000002">
    <property type="entry name" value="Steroid 5 alpha-reductase 1"/>
    <property type="match status" value="1"/>
</dbReference>
<keyword evidence="12" id="KW-0443">Lipid metabolism</keyword>
<dbReference type="PANTHER" id="PTHR10556:SF57">
    <property type="entry name" value="3-OXO-5-ALPHA-STEROID 4-DEHYDROGENASE 1"/>
    <property type="match status" value="1"/>
</dbReference>
<evidence type="ECO:0000256" key="4">
    <source>
        <dbReference type="ARBA" id="ARBA00022692"/>
    </source>
</evidence>
<feature type="transmembrane region" description="Helical" evidence="18">
    <location>
        <begin position="171"/>
        <end position="188"/>
    </location>
</feature>
<evidence type="ECO:0000256" key="1">
    <source>
        <dbReference type="ARBA" id="ARBA00004154"/>
    </source>
</evidence>
<evidence type="ECO:0000256" key="17">
    <source>
        <dbReference type="ARBA" id="ARBA00049397"/>
    </source>
</evidence>
<comment type="similarity">
    <text evidence="3 18">Belongs to the steroid 5-alpha reductase family.</text>
</comment>
<comment type="function">
    <text evidence="14">Converts testosterone into 5-alpha-dihydrotestosterone and progesterone or corticosterone into their corresponding 5-alpha-3-oxosteroids. It plays a central role in sexual differentiation and androgen physiology.</text>
</comment>
<feature type="domain" description="3-oxo-5-alpha-steroid 4-dehydrogenase C-terminal" evidence="19">
    <location>
        <begin position="132"/>
        <end position="280"/>
    </location>
</feature>
<keyword evidence="11" id="KW-0560">Oxidoreductase</keyword>
<dbReference type="CTD" id="6715"/>
<dbReference type="InterPro" id="IPR039357">
    <property type="entry name" value="SRD5A/TECR"/>
</dbReference>
<feature type="transmembrane region" description="Helical" evidence="18">
    <location>
        <begin position="107"/>
        <end position="127"/>
    </location>
</feature>
<keyword evidence="8" id="KW-0521">NADP</keyword>
<keyword evidence="5" id="KW-0221">Differentiation</keyword>
<evidence type="ECO:0000256" key="12">
    <source>
        <dbReference type="ARBA" id="ARBA00023098"/>
    </source>
</evidence>
<evidence type="ECO:0000256" key="18">
    <source>
        <dbReference type="PIRNR" id="PIRNR015596"/>
    </source>
</evidence>
<dbReference type="GO" id="GO:0030154">
    <property type="term" value="P:cell differentiation"/>
    <property type="evidence" value="ECO:0007669"/>
    <property type="project" value="UniProtKB-KW"/>
</dbReference>
<dbReference type="GO" id="GO:0007548">
    <property type="term" value="P:sex differentiation"/>
    <property type="evidence" value="ECO:0007669"/>
    <property type="project" value="UniProtKB-KW"/>
</dbReference>
<protein>
    <recommendedName>
        <fullName evidence="18">3-oxo-5alpha-steroid 4-dehydrogenase (NADP(+))</fullName>
        <ecNumber evidence="18">1.3.1.22</ecNumber>
    </recommendedName>
</protein>
<evidence type="ECO:0000256" key="7">
    <source>
        <dbReference type="ARBA" id="ARBA00022848"/>
    </source>
</evidence>
<keyword evidence="20" id="KW-1185">Reference proteome</keyword>
<name>A0AA97JLA7_EUBMA</name>
<sequence>MEAAAAAAAALPCPVWSAAFWRRLSGPEEQRALELASYVLAGCVALAALAGSGMRLPYGRYSAAFMGAGSLPARLAWLLQEAPSFLLPLLLVCRSEGAQLHRWPNRILLGLFLAHYAYRSFIFPFLIRGGKPTPIFTCVLAFAFCSLNGYLQGRSLSNYVEYPTNWLKDPRFILGIAGWLSGLLINIHSDHILINLRKPGETGYKIPTGGLFEYVTAANFFGEILEWSGFALACCTVESRVFAFSTCLVLTTRAHHHHQWYLQKFENYPRCRKILIPFVY</sequence>
<dbReference type="InterPro" id="IPR001104">
    <property type="entry name" value="3-oxo-5_a-steroid_4-DH_C"/>
</dbReference>
<dbReference type="KEGG" id="emc:129333381"/>
<dbReference type="GeneID" id="129333381"/>
<dbReference type="PROSITE" id="PS50244">
    <property type="entry name" value="S5A_REDUCTASE"/>
    <property type="match status" value="1"/>
</dbReference>
<comment type="catalytic activity">
    <reaction evidence="15">
        <text>5alpha-pregnane-3,20-dione + NADP(+) = progesterone + NADPH + H(+)</text>
        <dbReference type="Rhea" id="RHEA:21952"/>
        <dbReference type="ChEBI" id="CHEBI:15378"/>
        <dbReference type="ChEBI" id="CHEBI:17026"/>
        <dbReference type="ChEBI" id="CHEBI:28952"/>
        <dbReference type="ChEBI" id="CHEBI:57783"/>
        <dbReference type="ChEBI" id="CHEBI:58349"/>
        <dbReference type="EC" id="1.3.1.22"/>
    </reaction>
    <physiologicalReaction direction="right-to-left" evidence="15">
        <dbReference type="Rhea" id="RHEA:21954"/>
    </physiologicalReaction>
</comment>
<dbReference type="RefSeq" id="XP_054840973.1">
    <property type="nucleotide sequence ID" value="XM_054984998.1"/>
</dbReference>
<dbReference type="AlphaFoldDB" id="A0AA97JLA7"/>
<dbReference type="PIRSF" id="PIRSF015596">
    <property type="entry name" value="5_alpha-SR2"/>
    <property type="match status" value="1"/>
</dbReference>
<comment type="subcellular location">
    <subcellularLocation>
        <location evidence="2">Endoplasmic reticulum membrane</location>
        <topology evidence="2">Multi-pass membrane protein</topology>
    </subcellularLocation>
    <subcellularLocation>
        <location evidence="1">Microsome membrane</location>
        <topology evidence="1">Multi-pass membrane protein</topology>
    </subcellularLocation>
</comment>
<evidence type="ECO:0000256" key="6">
    <source>
        <dbReference type="ARBA" id="ARBA00022824"/>
    </source>
</evidence>
<keyword evidence="10 18" id="KW-1133">Transmembrane helix</keyword>
<evidence type="ECO:0000313" key="20">
    <source>
        <dbReference type="Proteomes" id="UP001190640"/>
    </source>
</evidence>
<dbReference type="Pfam" id="PF02544">
    <property type="entry name" value="Steroid_dh"/>
    <property type="match status" value="1"/>
</dbReference>
<keyword evidence="4 18" id="KW-0812">Transmembrane</keyword>
<evidence type="ECO:0000313" key="21">
    <source>
        <dbReference type="RefSeq" id="XP_054840973.1"/>
    </source>
</evidence>
<evidence type="ECO:0000256" key="13">
    <source>
        <dbReference type="ARBA" id="ARBA00023136"/>
    </source>
</evidence>
<evidence type="ECO:0000256" key="5">
    <source>
        <dbReference type="ARBA" id="ARBA00022782"/>
    </source>
</evidence>
<feature type="transmembrane region" description="Helical" evidence="18">
    <location>
        <begin position="134"/>
        <end position="151"/>
    </location>
</feature>
<gene>
    <name evidence="21" type="primary">SRD5A1</name>
</gene>
<proteinExistence type="inferred from homology"/>
<keyword evidence="13 18" id="KW-0472">Membrane</keyword>
<feature type="transmembrane region" description="Helical" evidence="18">
    <location>
        <begin position="33"/>
        <end position="51"/>
    </location>
</feature>
<comment type="catalytic activity">
    <reaction evidence="18">
        <text>a 3-oxo-5alpha-steroid + NADP(+) = a 3-oxo-Delta(4)-steroid + NADPH + H(+)</text>
        <dbReference type="Rhea" id="RHEA:54384"/>
        <dbReference type="ChEBI" id="CHEBI:13601"/>
        <dbReference type="ChEBI" id="CHEBI:15378"/>
        <dbReference type="ChEBI" id="CHEBI:47909"/>
        <dbReference type="ChEBI" id="CHEBI:57783"/>
        <dbReference type="ChEBI" id="CHEBI:58349"/>
        <dbReference type="EC" id="1.3.1.22"/>
    </reaction>
</comment>
<reference evidence="21" key="1">
    <citation type="submission" date="2025-08" db="UniProtKB">
        <authorList>
            <consortium name="RefSeq"/>
        </authorList>
    </citation>
    <scope>IDENTIFICATION</scope>
    <source>
        <tissue evidence="21">Blood</tissue>
    </source>
</reference>
<keyword evidence="7" id="KW-0492">Microsome</keyword>
<evidence type="ECO:0000256" key="3">
    <source>
        <dbReference type="ARBA" id="ARBA00007742"/>
    </source>
</evidence>
<dbReference type="GO" id="GO:0006702">
    <property type="term" value="P:androgen biosynthetic process"/>
    <property type="evidence" value="ECO:0007669"/>
    <property type="project" value="UniProtKB-ARBA"/>
</dbReference>
<evidence type="ECO:0000256" key="16">
    <source>
        <dbReference type="ARBA" id="ARBA00049166"/>
    </source>
</evidence>
<dbReference type="InterPro" id="IPR016636">
    <property type="entry name" value="3-oxo-5-alpha-steroid_4-DH"/>
</dbReference>
<keyword evidence="6" id="KW-0256">Endoplasmic reticulum</keyword>
<evidence type="ECO:0000256" key="10">
    <source>
        <dbReference type="ARBA" id="ARBA00022989"/>
    </source>
</evidence>
<comment type="catalytic activity">
    <reaction evidence="16">
        <text>androst-4-ene-3,17-dione + NADPH + H(+) = 5alpha-androstan-3,17-dione + NADP(+)</text>
        <dbReference type="Rhea" id="RHEA:50816"/>
        <dbReference type="ChEBI" id="CHEBI:15378"/>
        <dbReference type="ChEBI" id="CHEBI:15994"/>
        <dbReference type="ChEBI" id="CHEBI:16422"/>
        <dbReference type="ChEBI" id="CHEBI:57783"/>
        <dbReference type="ChEBI" id="CHEBI:58349"/>
    </reaction>
    <physiologicalReaction direction="left-to-right" evidence="16">
        <dbReference type="Rhea" id="RHEA:50817"/>
    </physiologicalReaction>
</comment>
<evidence type="ECO:0000259" key="19">
    <source>
        <dbReference type="Pfam" id="PF02544"/>
    </source>
</evidence>
<accession>A0AA97JLA7</accession>
<keyword evidence="9" id="KW-0726">Sexual differentiation</keyword>
<dbReference type="GO" id="GO:0047751">
    <property type="term" value="F:3-oxo-5-alpha-steroid 4-dehydrogenase (NADP+) activity"/>
    <property type="evidence" value="ECO:0007669"/>
    <property type="project" value="UniProtKB-EC"/>
</dbReference>
<dbReference type="PANTHER" id="PTHR10556">
    <property type="entry name" value="3-OXO-5-ALPHA-STEROID 4-DEHYDROGENASE"/>
    <property type="match status" value="1"/>
</dbReference>
<dbReference type="Gene3D" id="1.20.120.1630">
    <property type="match status" value="1"/>
</dbReference>
<dbReference type="GO" id="GO:0005789">
    <property type="term" value="C:endoplasmic reticulum membrane"/>
    <property type="evidence" value="ECO:0007669"/>
    <property type="project" value="UniProtKB-SubCell"/>
</dbReference>
<evidence type="ECO:0000256" key="2">
    <source>
        <dbReference type="ARBA" id="ARBA00004477"/>
    </source>
</evidence>
<dbReference type="EC" id="1.3.1.22" evidence="18"/>